<keyword evidence="2" id="KW-1185">Reference proteome</keyword>
<protein>
    <submittedName>
        <fullName evidence="1">Uncharacterized protein</fullName>
    </submittedName>
</protein>
<reference evidence="1 2" key="1">
    <citation type="journal article" date="2014" name="Genome Biol. Evol.">
        <title>The genome of the myxosporean Thelohanellus kitauei shows adaptations to nutrient acquisition within its fish host.</title>
        <authorList>
            <person name="Yang Y."/>
            <person name="Xiong J."/>
            <person name="Zhou Z."/>
            <person name="Huo F."/>
            <person name="Miao W."/>
            <person name="Ran C."/>
            <person name="Liu Y."/>
            <person name="Zhang J."/>
            <person name="Feng J."/>
            <person name="Wang M."/>
            <person name="Wang M."/>
            <person name="Wang L."/>
            <person name="Yao B."/>
        </authorList>
    </citation>
    <scope>NUCLEOTIDE SEQUENCE [LARGE SCALE GENOMIC DNA]</scope>
    <source>
        <strain evidence="1">Wuqing</strain>
    </source>
</reference>
<evidence type="ECO:0000313" key="2">
    <source>
        <dbReference type="Proteomes" id="UP000031668"/>
    </source>
</evidence>
<dbReference type="EMBL" id="JWZT01004436">
    <property type="protein sequence ID" value="KII64112.1"/>
    <property type="molecule type" value="Genomic_DNA"/>
</dbReference>
<evidence type="ECO:0000313" key="1">
    <source>
        <dbReference type="EMBL" id="KII64112.1"/>
    </source>
</evidence>
<accession>A0A0C2MR10</accession>
<comment type="caution">
    <text evidence="1">The sequence shown here is derived from an EMBL/GenBank/DDBJ whole genome shotgun (WGS) entry which is preliminary data.</text>
</comment>
<organism evidence="1 2">
    <name type="scientific">Thelohanellus kitauei</name>
    <name type="common">Myxosporean</name>
    <dbReference type="NCBI Taxonomy" id="669202"/>
    <lineage>
        <taxon>Eukaryota</taxon>
        <taxon>Metazoa</taxon>
        <taxon>Cnidaria</taxon>
        <taxon>Myxozoa</taxon>
        <taxon>Myxosporea</taxon>
        <taxon>Bivalvulida</taxon>
        <taxon>Platysporina</taxon>
        <taxon>Myxobolidae</taxon>
        <taxon>Thelohanellus</taxon>
    </lineage>
</organism>
<dbReference type="AlphaFoldDB" id="A0A0C2MR10"/>
<dbReference type="Proteomes" id="UP000031668">
    <property type="component" value="Unassembled WGS sequence"/>
</dbReference>
<gene>
    <name evidence="1" type="ORF">RF11_12491</name>
</gene>
<proteinExistence type="predicted"/>
<name>A0A0C2MR10_THEKT</name>
<sequence>MANKPVTKNSDEAAEKNLNEHIDELECRVLDRVTSCFDFSSKIFQLKLREHQITIYIKAEINGTYKDESLGRRDVYQFKTDEMKFSRISISKNWISDEETETESPFTLISYHLIFDTIDESSNLIF</sequence>